<sequence length="425" mass="45262">MLDKSLRAVAHISSTVRGGRHTLSQVLGLSFRGRRPQARNGCAVPGRLAESYTKFSLSSIAVDDPTTEGIVDILTVTLVAIDGRTGIVNDVIGERKRLEDGSFGSGSLAPSRFADLFACFSRNGTCQQVAQKGWIGGLPEPLHPPHFALHSIDRGSTVAGAPSLAGLPQGPPPSSFSVVRPMGTTASSCGDRWTDGHRQRRHRREESVGGRHADRGPFGSGPLAPSRFADLFARFSRNGTCQQVAQKGWIGGLPEPLHPPHFSLHSIDRGSTVAGAPSIAGLPQGPPPSSFSVVRPMGTTASCERPARPTPPSSTRSLPFIASATANDSARGLGHGRADEQLRIAWDRCPPFSILVSAPLKSALLPSSSLFCLRSDSSLEAPSPSFHLLNEPDRHFFISSFPPPLTPLPLVLHVFFLLLLFCCCC</sequence>
<protein>
    <submittedName>
        <fullName evidence="3">Uncharacterized protein</fullName>
    </submittedName>
</protein>
<feature type="region of interest" description="Disordered" evidence="1">
    <location>
        <begin position="184"/>
        <end position="222"/>
    </location>
</feature>
<keyword evidence="2" id="KW-1133">Transmembrane helix</keyword>
<reference evidence="3" key="2">
    <citation type="submission" date="2022-06" db="UniProtKB">
        <authorList>
            <consortium name="EnsemblMetazoa"/>
        </authorList>
    </citation>
    <scope>IDENTIFICATION</scope>
    <source>
        <strain evidence="3">PS312</strain>
    </source>
</reference>
<proteinExistence type="predicted"/>
<dbReference type="EnsemblMetazoa" id="PPA02904.1">
    <property type="protein sequence ID" value="PPA02904.1"/>
    <property type="gene ID" value="WBGene00092458"/>
</dbReference>
<keyword evidence="4" id="KW-1185">Reference proteome</keyword>
<dbReference type="Proteomes" id="UP000005239">
    <property type="component" value="Unassembled WGS sequence"/>
</dbReference>
<gene>
    <name evidence="3" type="primary">WBGene00092458</name>
</gene>
<dbReference type="AlphaFoldDB" id="A0A2A6BRX4"/>
<evidence type="ECO:0000313" key="3">
    <source>
        <dbReference type="EnsemblMetazoa" id="PPA02904.1"/>
    </source>
</evidence>
<feature type="compositionally biased region" description="Basic and acidic residues" evidence="1">
    <location>
        <begin position="204"/>
        <end position="215"/>
    </location>
</feature>
<evidence type="ECO:0000256" key="1">
    <source>
        <dbReference type="SAM" id="MobiDB-lite"/>
    </source>
</evidence>
<feature type="transmembrane region" description="Helical" evidence="2">
    <location>
        <begin position="405"/>
        <end position="424"/>
    </location>
</feature>
<name>A0A2A6BRX4_PRIPA</name>
<accession>A0A8R1Y853</accession>
<keyword evidence="2" id="KW-0472">Membrane</keyword>
<reference evidence="4" key="1">
    <citation type="journal article" date="2008" name="Nat. Genet.">
        <title>The Pristionchus pacificus genome provides a unique perspective on nematode lifestyle and parasitism.</title>
        <authorList>
            <person name="Dieterich C."/>
            <person name="Clifton S.W."/>
            <person name="Schuster L.N."/>
            <person name="Chinwalla A."/>
            <person name="Delehaunty K."/>
            <person name="Dinkelacker I."/>
            <person name="Fulton L."/>
            <person name="Fulton R."/>
            <person name="Godfrey J."/>
            <person name="Minx P."/>
            <person name="Mitreva M."/>
            <person name="Roeseler W."/>
            <person name="Tian H."/>
            <person name="Witte H."/>
            <person name="Yang S.P."/>
            <person name="Wilson R.K."/>
            <person name="Sommer R.J."/>
        </authorList>
    </citation>
    <scope>NUCLEOTIDE SEQUENCE [LARGE SCALE GENOMIC DNA]</scope>
    <source>
        <strain evidence="4">PS312</strain>
    </source>
</reference>
<evidence type="ECO:0000313" key="4">
    <source>
        <dbReference type="Proteomes" id="UP000005239"/>
    </source>
</evidence>
<evidence type="ECO:0000256" key="2">
    <source>
        <dbReference type="SAM" id="Phobius"/>
    </source>
</evidence>
<organism evidence="3 4">
    <name type="scientific">Pristionchus pacificus</name>
    <name type="common">Parasitic nematode worm</name>
    <dbReference type="NCBI Taxonomy" id="54126"/>
    <lineage>
        <taxon>Eukaryota</taxon>
        <taxon>Metazoa</taxon>
        <taxon>Ecdysozoa</taxon>
        <taxon>Nematoda</taxon>
        <taxon>Chromadorea</taxon>
        <taxon>Rhabditida</taxon>
        <taxon>Rhabditina</taxon>
        <taxon>Diplogasteromorpha</taxon>
        <taxon>Diplogasteroidea</taxon>
        <taxon>Neodiplogasteridae</taxon>
        <taxon>Pristionchus</taxon>
    </lineage>
</organism>
<accession>A0A2A6BRX4</accession>
<keyword evidence="2" id="KW-0812">Transmembrane</keyword>